<dbReference type="SMART" id="SM00278">
    <property type="entry name" value="HhH1"/>
    <property type="match status" value="4"/>
</dbReference>
<feature type="binding site" evidence="14">
    <location>
        <position position="442"/>
    </location>
    <ligand>
        <name>Zn(2+)</name>
        <dbReference type="ChEBI" id="CHEBI:29105"/>
    </ligand>
</feature>
<dbReference type="InterPro" id="IPR004150">
    <property type="entry name" value="NAD_DNA_ligase_OB"/>
</dbReference>
<dbReference type="GO" id="GO:0006281">
    <property type="term" value="P:DNA repair"/>
    <property type="evidence" value="ECO:0007669"/>
    <property type="project" value="UniProtKB-KW"/>
</dbReference>
<dbReference type="FunFam" id="1.10.150.20:FF:000007">
    <property type="entry name" value="DNA ligase"/>
    <property type="match status" value="1"/>
</dbReference>
<evidence type="ECO:0000256" key="10">
    <source>
        <dbReference type="ARBA" id="ARBA00023027"/>
    </source>
</evidence>
<dbReference type="InterPro" id="IPR036420">
    <property type="entry name" value="BRCT_dom_sf"/>
</dbReference>
<keyword evidence="7 14" id="KW-0227">DNA damage</keyword>
<feature type="binding site" evidence="14">
    <location>
        <position position="327"/>
    </location>
    <ligand>
        <name>NAD(+)</name>
        <dbReference type="ChEBI" id="CHEBI:57540"/>
    </ligand>
</feature>
<evidence type="ECO:0000259" key="15">
    <source>
        <dbReference type="PROSITE" id="PS50172"/>
    </source>
</evidence>
<evidence type="ECO:0000256" key="9">
    <source>
        <dbReference type="ARBA" id="ARBA00022842"/>
    </source>
</evidence>
<dbReference type="OrthoDB" id="9759736at2"/>
<protein>
    <recommendedName>
        <fullName evidence="3 14">DNA ligase</fullName>
        <ecNumber evidence="2 14">6.5.1.2</ecNumber>
    </recommendedName>
    <alternativeName>
        <fullName evidence="14">Polydeoxyribonucleotide synthase [NAD(+)]</fullName>
    </alternativeName>
</protein>
<dbReference type="Pfam" id="PF12826">
    <property type="entry name" value="HHH_2"/>
    <property type="match status" value="1"/>
</dbReference>
<dbReference type="EC" id="6.5.1.2" evidence="2 14"/>
<keyword evidence="14" id="KW-0464">Manganese</keyword>
<comment type="catalytic activity">
    <reaction evidence="12 14">
        <text>NAD(+) + (deoxyribonucleotide)n-3'-hydroxyl + 5'-phospho-(deoxyribonucleotide)m = (deoxyribonucleotide)n+m + AMP + beta-nicotinamide D-nucleotide.</text>
        <dbReference type="EC" id="6.5.1.2"/>
    </reaction>
</comment>
<sequence>MTLEEYLKAIECLNLWAKHYYILDDPIASDEEYDTLYHQVKNYESQNPQNIAPDSPTQRVGDKVLESFSKVAHIQRMWSLEDVFNPQELQDWIERVLRGVNHETLNFSISPKFDGASLNLLYENGILVSAATRGDAFVGENVTQNARTIPSIPLKIAYKGRIEIRGECVIAKDDFEKLNLERLQLRENLFANPRNAAAGSLRQLDSKITAKRKLQFIPWGVGACDFKGFMSSTNIDSTSLAQDSIESSQDSFFALMEKIYALGFQKSPFVKLCKDIQAIEKAYSHLISQRDSYPITLDGMVVRVDSISLQEKLGFTIKAPRFACAYKFPAIEKRAKVLGITLQVGRTGVITPVAELEPIRIEGAKVSRATLHNFDEVTKKDIQINDFVILIRSGDVIPKIIKSLPALRDGTQTPCPIPTKCPICQSELLIEEKLIKCQNLSCEARVKNSIIHFASKKALNIDGLGEKIVETLFDTGKIHSIEDLFFLQPRDLKDLEGFKDKKIQNLLNAIAATRGVELWRFINALGIEHIGEGASKKLANSFGIEFYQKTYEDFIALEGFGEEMAASLNEFCRVNIQRLLRLLELISPVCTTQRSAQDSKFSGKTFVITGTLSKAREEYKELLESLGAKVSGSISKKTDFLLCGENAGSKLAKAQELGIKIVSEAEINAMLK</sequence>
<organism evidence="16 17">
    <name type="scientific">Helicobacter ganmani</name>
    <dbReference type="NCBI Taxonomy" id="60246"/>
    <lineage>
        <taxon>Bacteria</taxon>
        <taxon>Pseudomonadati</taxon>
        <taxon>Campylobacterota</taxon>
        <taxon>Epsilonproteobacteria</taxon>
        <taxon>Campylobacterales</taxon>
        <taxon>Helicobacteraceae</taxon>
        <taxon>Helicobacter</taxon>
    </lineage>
</organism>
<dbReference type="InterPro" id="IPR033136">
    <property type="entry name" value="DNA_ligase_CS"/>
</dbReference>
<proteinExistence type="inferred from homology"/>
<feature type="binding site" evidence="14">
    <location>
        <position position="437"/>
    </location>
    <ligand>
        <name>Zn(2+)</name>
        <dbReference type="ChEBI" id="CHEBI:29105"/>
    </ligand>
</feature>
<dbReference type="GO" id="GO:0003677">
    <property type="term" value="F:DNA binding"/>
    <property type="evidence" value="ECO:0007669"/>
    <property type="project" value="InterPro"/>
</dbReference>
<evidence type="ECO:0000256" key="14">
    <source>
        <dbReference type="HAMAP-Rule" id="MF_01588"/>
    </source>
</evidence>
<evidence type="ECO:0000256" key="13">
    <source>
        <dbReference type="ARBA" id="ARBA00060881"/>
    </source>
</evidence>
<dbReference type="InterPro" id="IPR041663">
    <property type="entry name" value="DisA/LigA_HHH"/>
</dbReference>
<feature type="binding site" evidence="14">
    <location>
        <position position="167"/>
    </location>
    <ligand>
        <name>NAD(+)</name>
        <dbReference type="ChEBI" id="CHEBI:57540"/>
    </ligand>
</feature>
<feature type="binding site" evidence="14">
    <location>
        <position position="424"/>
    </location>
    <ligand>
        <name>Zn(2+)</name>
        <dbReference type="ChEBI" id="CHEBI:29105"/>
    </ligand>
</feature>
<dbReference type="GO" id="GO:0005829">
    <property type="term" value="C:cytosol"/>
    <property type="evidence" value="ECO:0007669"/>
    <property type="project" value="TreeGrafter"/>
</dbReference>
<evidence type="ECO:0000256" key="12">
    <source>
        <dbReference type="ARBA" id="ARBA00034005"/>
    </source>
</evidence>
<dbReference type="NCBIfam" id="NF005932">
    <property type="entry name" value="PRK07956.1"/>
    <property type="match status" value="1"/>
</dbReference>
<feature type="domain" description="BRCT" evidence="15">
    <location>
        <begin position="596"/>
        <end position="672"/>
    </location>
</feature>
<keyword evidence="5 14" id="KW-0235">DNA replication</keyword>
<dbReference type="HAMAP" id="MF_01588">
    <property type="entry name" value="DNA_ligase_A"/>
    <property type="match status" value="1"/>
</dbReference>
<feature type="binding site" evidence="14">
    <location>
        <begin position="79"/>
        <end position="80"/>
    </location>
    <ligand>
        <name>NAD(+)</name>
        <dbReference type="ChEBI" id="CHEBI:57540"/>
    </ligand>
</feature>
<keyword evidence="4 14" id="KW-0436">Ligase</keyword>
<comment type="caution">
    <text evidence="16">The sequence shown here is derived from an EMBL/GenBank/DDBJ whole genome shotgun (WGS) entry which is preliminary data.</text>
</comment>
<keyword evidence="9 14" id="KW-0460">Magnesium</keyword>
<dbReference type="SMART" id="SM00532">
    <property type="entry name" value="LIGANc"/>
    <property type="match status" value="1"/>
</dbReference>
<feature type="binding site" evidence="14">
    <location>
        <position position="133"/>
    </location>
    <ligand>
        <name>NAD(+)</name>
        <dbReference type="ChEBI" id="CHEBI:57540"/>
    </ligand>
</feature>
<keyword evidence="8 14" id="KW-0862">Zinc</keyword>
<dbReference type="InterPro" id="IPR001679">
    <property type="entry name" value="DNA_ligase"/>
</dbReference>
<dbReference type="InterPro" id="IPR013839">
    <property type="entry name" value="DNAligase_adenylation"/>
</dbReference>
<evidence type="ECO:0000256" key="5">
    <source>
        <dbReference type="ARBA" id="ARBA00022705"/>
    </source>
</evidence>
<feature type="active site" description="N6-AMP-lysine intermediate" evidence="14">
    <location>
        <position position="112"/>
    </location>
</feature>
<dbReference type="SUPFAM" id="SSF52113">
    <property type="entry name" value="BRCT domain"/>
    <property type="match status" value="1"/>
</dbReference>
<comment type="cofactor">
    <cofactor evidence="14">
        <name>Mg(2+)</name>
        <dbReference type="ChEBI" id="CHEBI:18420"/>
    </cofactor>
    <cofactor evidence="14">
        <name>Mn(2+)</name>
        <dbReference type="ChEBI" id="CHEBI:29035"/>
    </cofactor>
</comment>
<evidence type="ECO:0000256" key="1">
    <source>
        <dbReference type="ARBA" id="ARBA00004067"/>
    </source>
</evidence>
<evidence type="ECO:0000256" key="8">
    <source>
        <dbReference type="ARBA" id="ARBA00022833"/>
    </source>
</evidence>
<keyword evidence="10 14" id="KW-0520">NAD</keyword>
<dbReference type="CDD" id="cd17748">
    <property type="entry name" value="BRCT_DNA_ligase_like"/>
    <property type="match status" value="1"/>
</dbReference>
<dbReference type="InterPro" id="IPR012340">
    <property type="entry name" value="NA-bd_OB-fold"/>
</dbReference>
<gene>
    <name evidence="14" type="primary">ligA</name>
    <name evidence="16" type="ORF">CQA43_02225</name>
</gene>
<dbReference type="Gene3D" id="1.10.287.610">
    <property type="entry name" value="Helix hairpin bin"/>
    <property type="match status" value="1"/>
</dbReference>
<reference evidence="16 17" key="1">
    <citation type="submission" date="2018-04" db="EMBL/GenBank/DDBJ databases">
        <title>Novel Campyloabacter and Helicobacter Species and Strains.</title>
        <authorList>
            <person name="Mannion A.J."/>
            <person name="Shen Z."/>
            <person name="Fox J.G."/>
        </authorList>
    </citation>
    <scope>NUCLEOTIDE SEQUENCE [LARGE SCALE GENOMIC DNA]</scope>
    <source>
        <strain evidence="16 17">MIT 99-5101</strain>
    </source>
</reference>
<dbReference type="RefSeq" id="WP_115550997.1">
    <property type="nucleotide sequence ID" value="NZ_CAOOSM010000009.1"/>
</dbReference>
<feature type="binding site" evidence="14">
    <location>
        <begin position="30"/>
        <end position="34"/>
    </location>
    <ligand>
        <name>NAD(+)</name>
        <dbReference type="ChEBI" id="CHEBI:57540"/>
    </ligand>
</feature>
<evidence type="ECO:0000256" key="11">
    <source>
        <dbReference type="ARBA" id="ARBA00023204"/>
    </source>
</evidence>
<keyword evidence="17" id="KW-1185">Reference proteome</keyword>
<evidence type="ECO:0000256" key="6">
    <source>
        <dbReference type="ARBA" id="ARBA00022723"/>
    </source>
</evidence>
<dbReference type="GO" id="GO:0006260">
    <property type="term" value="P:DNA replication"/>
    <property type="evidence" value="ECO:0007669"/>
    <property type="project" value="UniProtKB-KW"/>
</dbReference>
<evidence type="ECO:0000256" key="2">
    <source>
        <dbReference type="ARBA" id="ARBA00012722"/>
    </source>
</evidence>
<accession>A0A3D8IFJ3</accession>
<dbReference type="Pfam" id="PF03120">
    <property type="entry name" value="OB_DNA_ligase"/>
    <property type="match status" value="1"/>
</dbReference>
<dbReference type="Gene3D" id="3.40.50.10190">
    <property type="entry name" value="BRCT domain"/>
    <property type="match status" value="1"/>
</dbReference>
<dbReference type="InterPro" id="IPR001357">
    <property type="entry name" value="BRCT_dom"/>
</dbReference>
<dbReference type="Pfam" id="PF00533">
    <property type="entry name" value="BRCT"/>
    <property type="match status" value="1"/>
</dbReference>
<dbReference type="InterPro" id="IPR010994">
    <property type="entry name" value="RuvA_2-like"/>
</dbReference>
<evidence type="ECO:0000256" key="3">
    <source>
        <dbReference type="ARBA" id="ARBA00013308"/>
    </source>
</evidence>
<dbReference type="GO" id="GO:0046872">
    <property type="term" value="F:metal ion binding"/>
    <property type="evidence" value="ECO:0007669"/>
    <property type="project" value="UniProtKB-KW"/>
</dbReference>
<dbReference type="SUPFAM" id="SSF56091">
    <property type="entry name" value="DNA ligase/mRNA capping enzyme, catalytic domain"/>
    <property type="match status" value="1"/>
</dbReference>
<dbReference type="PROSITE" id="PS01056">
    <property type="entry name" value="DNA_LIGASE_N2"/>
    <property type="match status" value="1"/>
</dbReference>
<comment type="similarity">
    <text evidence="13 14">Belongs to the NAD-dependent DNA ligase family. LigA subfamily.</text>
</comment>
<evidence type="ECO:0000256" key="7">
    <source>
        <dbReference type="ARBA" id="ARBA00022763"/>
    </source>
</evidence>
<dbReference type="EMBL" id="NXLS01000002">
    <property type="protein sequence ID" value="RDU63666.1"/>
    <property type="molecule type" value="Genomic_DNA"/>
</dbReference>
<dbReference type="GeneID" id="82535101"/>
<dbReference type="AlphaFoldDB" id="A0A3D8IFJ3"/>
<dbReference type="Proteomes" id="UP000256650">
    <property type="component" value="Unassembled WGS sequence"/>
</dbReference>
<dbReference type="SMART" id="SM00292">
    <property type="entry name" value="BRCT"/>
    <property type="match status" value="1"/>
</dbReference>
<feature type="binding site" evidence="14">
    <location>
        <position position="421"/>
    </location>
    <ligand>
        <name>Zn(2+)</name>
        <dbReference type="ChEBI" id="CHEBI:29105"/>
    </ligand>
</feature>
<name>A0A3D8IFJ3_9HELI</name>
<dbReference type="SUPFAM" id="SSF50249">
    <property type="entry name" value="Nucleic acid-binding proteins"/>
    <property type="match status" value="1"/>
</dbReference>
<dbReference type="PROSITE" id="PS50172">
    <property type="entry name" value="BRCT"/>
    <property type="match status" value="1"/>
</dbReference>
<evidence type="ECO:0000256" key="4">
    <source>
        <dbReference type="ARBA" id="ARBA00022598"/>
    </source>
</evidence>
<dbReference type="PIRSF" id="PIRSF001604">
    <property type="entry name" value="LigA"/>
    <property type="match status" value="1"/>
</dbReference>
<evidence type="ECO:0000313" key="17">
    <source>
        <dbReference type="Proteomes" id="UP000256650"/>
    </source>
</evidence>
<keyword evidence="6 14" id="KW-0479">Metal-binding</keyword>
<evidence type="ECO:0000313" key="16">
    <source>
        <dbReference type="EMBL" id="RDU63666.1"/>
    </source>
</evidence>
<dbReference type="Gene3D" id="2.40.50.140">
    <property type="entry name" value="Nucleic acid-binding proteins"/>
    <property type="match status" value="1"/>
</dbReference>
<dbReference type="Gene3D" id="3.30.470.30">
    <property type="entry name" value="DNA ligase/mRNA capping enzyme"/>
    <property type="match status" value="1"/>
</dbReference>
<dbReference type="SUPFAM" id="SSF47781">
    <property type="entry name" value="RuvA domain 2-like"/>
    <property type="match status" value="1"/>
</dbReference>
<dbReference type="Pfam" id="PF14520">
    <property type="entry name" value="HHH_5"/>
    <property type="match status" value="1"/>
</dbReference>
<dbReference type="InterPro" id="IPR003583">
    <property type="entry name" value="Hlx-hairpin-Hlx_DNA-bd_motif"/>
</dbReference>
<dbReference type="Gene3D" id="1.10.150.20">
    <property type="entry name" value="5' to 3' exonuclease, C-terminal subdomain"/>
    <property type="match status" value="2"/>
</dbReference>
<dbReference type="Pfam" id="PF01653">
    <property type="entry name" value="DNA_ligase_aden"/>
    <property type="match status" value="1"/>
</dbReference>
<dbReference type="NCBIfam" id="TIGR00575">
    <property type="entry name" value="dnlj"/>
    <property type="match status" value="1"/>
</dbReference>
<dbReference type="PANTHER" id="PTHR23389">
    <property type="entry name" value="CHROMOSOME TRANSMISSION FIDELITY FACTOR 18"/>
    <property type="match status" value="1"/>
</dbReference>
<dbReference type="GO" id="GO:0003911">
    <property type="term" value="F:DNA ligase (NAD+) activity"/>
    <property type="evidence" value="ECO:0007669"/>
    <property type="project" value="UniProtKB-UniRule"/>
</dbReference>
<dbReference type="FunFam" id="2.40.50.140:FF:000012">
    <property type="entry name" value="DNA ligase"/>
    <property type="match status" value="1"/>
</dbReference>
<dbReference type="PANTHER" id="PTHR23389:SF9">
    <property type="entry name" value="DNA LIGASE"/>
    <property type="match status" value="1"/>
</dbReference>
<comment type="caution">
    <text evidence="14">Lacks conserved residue(s) required for the propagation of feature annotation.</text>
</comment>
<dbReference type="InterPro" id="IPR013840">
    <property type="entry name" value="DNAligase_N"/>
</dbReference>
<comment type="function">
    <text evidence="1 14">DNA ligase that catalyzes the formation of phosphodiester linkages between 5'-phosphoryl and 3'-hydroxyl groups in double-stranded DNA using NAD as a coenzyme and as the energy source for the reaction. It is essential for DNA replication and repair of damaged DNA.</text>
</comment>
<keyword evidence="11 14" id="KW-0234">DNA repair</keyword>
<dbReference type="CDD" id="cd00114">
    <property type="entry name" value="LIGANc"/>
    <property type="match status" value="1"/>
</dbReference>